<sequence>MAKIISLLSRFKTIILMGVLIALLFAGVPESWAKRPPEIRNQDDLNITQDMHGQDLSGYEFVKFDLRGINFRDSNLTGAVFNNSKLNGADLHGANLKDALAYASDFEDADLTDSNLSNALLMESSFNNAIIEGADFTDAVLSRIQQKQLCSIADGTNSSTGISTSYSLGC</sequence>
<dbReference type="HOGENOM" id="CLU_066336_3_0_3"/>
<dbReference type="eggNOG" id="COG1357">
    <property type="taxonomic scope" value="Bacteria"/>
</dbReference>
<dbReference type="InterPro" id="IPR001646">
    <property type="entry name" value="5peptide_repeat"/>
</dbReference>
<dbReference type="EnsemblBacteria" id="AAP99894">
    <property type="protein sequence ID" value="AAP99894"/>
    <property type="gene ID" value="Pro_0850"/>
</dbReference>
<name>Q7VC92_PROMA</name>
<dbReference type="SUPFAM" id="SSF141571">
    <property type="entry name" value="Pentapeptide repeat-like"/>
    <property type="match status" value="1"/>
</dbReference>
<dbReference type="PANTHER" id="PTHR47200:SF2">
    <property type="entry name" value="THYLAKOID LUMENAL 15 KDA PROTEIN 1, CHLOROPLASTIC"/>
    <property type="match status" value="1"/>
</dbReference>
<dbReference type="PATRIC" id="fig|167539.5.peg.898"/>
<proteinExistence type="predicted"/>
<dbReference type="EMBL" id="AE017126">
    <property type="protein sequence ID" value="AAP99894.1"/>
    <property type="molecule type" value="Genomic_DNA"/>
</dbReference>
<dbReference type="KEGG" id="pma:Pro_0850"/>
<accession>Q7VC92</accession>
<dbReference type="InterPro" id="IPR044213">
    <property type="entry name" value="At2g44920-like"/>
</dbReference>
<dbReference type="Gene3D" id="2.160.20.80">
    <property type="entry name" value="E3 ubiquitin-protein ligase SopA"/>
    <property type="match status" value="1"/>
</dbReference>
<keyword evidence="2" id="KW-1185">Reference proteome</keyword>
<gene>
    <name evidence="1" type="ordered locus">Pro_0850</name>
</gene>
<reference evidence="1 2" key="1">
    <citation type="journal article" date="2003" name="Proc. Natl. Acad. Sci. U.S.A.">
        <title>Genome sequence of the cyanobacterium Prochlorococcus marinus SS120, a nearly minimal oxyphototrophic genome.</title>
        <authorList>
            <person name="Dufresne A."/>
            <person name="Salanoubat M."/>
            <person name="Partensky F."/>
            <person name="Artiguenave F."/>
            <person name="Axmann I.M."/>
            <person name="Barbe V."/>
            <person name="Duprat S."/>
            <person name="Galperin M.Y."/>
            <person name="Koonin E.V."/>
            <person name="Le Gall F."/>
            <person name="Makarova K.S."/>
            <person name="Ostrowski M."/>
            <person name="Oztas S."/>
            <person name="Robert C."/>
            <person name="Rogozin I.B."/>
            <person name="Scanlan D.J."/>
            <person name="Tandeau de Marsac N."/>
            <person name="Weissenbach J."/>
            <person name="Wincker P."/>
            <person name="Wolf Y.I."/>
            <person name="Hess W.R."/>
        </authorList>
    </citation>
    <scope>NUCLEOTIDE SEQUENCE [LARGE SCALE GENOMIC DNA]</scope>
    <source>
        <strain evidence="2">SARG / CCMP1375 / SS120</strain>
    </source>
</reference>
<evidence type="ECO:0000313" key="1">
    <source>
        <dbReference type="EMBL" id="AAP99894.1"/>
    </source>
</evidence>
<organism evidence="1 2">
    <name type="scientific">Prochlorococcus marinus (strain SARG / CCMP1375 / SS120)</name>
    <dbReference type="NCBI Taxonomy" id="167539"/>
    <lineage>
        <taxon>Bacteria</taxon>
        <taxon>Bacillati</taxon>
        <taxon>Cyanobacteriota</taxon>
        <taxon>Cyanophyceae</taxon>
        <taxon>Synechococcales</taxon>
        <taxon>Prochlorococcaceae</taxon>
        <taxon>Prochlorococcus</taxon>
    </lineage>
</organism>
<dbReference type="RefSeq" id="WP_011125002.1">
    <property type="nucleotide sequence ID" value="NC_005042.1"/>
</dbReference>
<dbReference type="Proteomes" id="UP000001420">
    <property type="component" value="Chromosome"/>
</dbReference>
<dbReference type="Pfam" id="PF00805">
    <property type="entry name" value="Pentapeptide"/>
    <property type="match status" value="2"/>
</dbReference>
<evidence type="ECO:0000313" key="2">
    <source>
        <dbReference type="Proteomes" id="UP000001420"/>
    </source>
</evidence>
<protein>
    <submittedName>
        <fullName evidence="1">Secreted pentapeptide repeats protein</fullName>
    </submittedName>
</protein>
<dbReference type="OrthoDB" id="7872756at2"/>
<dbReference type="STRING" id="167539.Pro_0850"/>
<dbReference type="AlphaFoldDB" id="Q7VC92"/>
<dbReference type="PANTHER" id="PTHR47200">
    <property type="entry name" value="THYLAKOID LUMENAL 15 KDA PROTEIN 1, CHLOROPLASTIC"/>
    <property type="match status" value="1"/>
</dbReference>